<dbReference type="AlphaFoldDB" id="A0A7G9QWH0"/>
<dbReference type="Proteomes" id="UP000515977">
    <property type="component" value="Chromosome"/>
</dbReference>
<dbReference type="GO" id="GO:1902201">
    <property type="term" value="P:negative regulation of bacterial-type flagellum-dependent cell motility"/>
    <property type="evidence" value="ECO:0007669"/>
    <property type="project" value="TreeGrafter"/>
</dbReference>
<dbReference type="PROSITE" id="PS50887">
    <property type="entry name" value="GGDEF"/>
    <property type="match status" value="1"/>
</dbReference>
<dbReference type="Gene3D" id="3.30.70.270">
    <property type="match status" value="1"/>
</dbReference>
<sequence length="559" mass="60938">MIEPAAKPPWSLRRRLAQGLVLTALLPVLLFGAALLLSQWQRNREDLLLRLDANARLSASVIDDFLDAQLAGVRLLADRMSEDPAVRSEELARLLYVYPAMLRALQVDAHGDVVAVRDARGRTLLPIAGLVSDEDWFNAARSQYRPYVSDVYQRRAYGSEAVVGVSAPLVRGRRFEGALQAEIPVQGFVRLSAESLARRNLELLLLDRAGRVVYAGDRLRLALLEDAGAAGEAIRRTAVEPDRAGHATLREGLLRDGDKAYVQAVAMRNGWTLVLVAPHGQLLAPILSRMLLLAALVAATLLGVLWALWRQRQLLRKSMGYLLASLRGYALGGRLGPTQADTLPEELQPLAAGIGELGARMNAAFDELQQVLDERENVIAARTDSLRRAVAELDRLSRTDAMTGSLNYRGFVEAGERLWEEAAGSGKPLAVLALDIDHFKLYNDLYGHAEGDSALRRFAGAVRSALLHSDDVLARPGGEEFIVFLPATTHEQAMHVGRRVCQRVRDADIVHAGSLKGRLTVSVGVAALEPGDAEIEDILKRADAALYRAKAAGRDGISD</sequence>
<evidence type="ECO:0000256" key="1">
    <source>
        <dbReference type="ARBA" id="ARBA00001946"/>
    </source>
</evidence>
<dbReference type="InterPro" id="IPR000160">
    <property type="entry name" value="GGDEF_dom"/>
</dbReference>
<feature type="domain" description="GGDEF" evidence="5">
    <location>
        <begin position="427"/>
        <end position="559"/>
    </location>
</feature>
<dbReference type="FunFam" id="3.30.70.270:FF:000001">
    <property type="entry name" value="Diguanylate cyclase domain protein"/>
    <property type="match status" value="1"/>
</dbReference>
<dbReference type="EMBL" id="CP060711">
    <property type="protein sequence ID" value="QNN47695.1"/>
    <property type="molecule type" value="Genomic_DNA"/>
</dbReference>
<comment type="cofactor">
    <cofactor evidence="1">
        <name>Mg(2+)</name>
        <dbReference type="ChEBI" id="CHEBI:18420"/>
    </cofactor>
</comment>
<dbReference type="InterPro" id="IPR050469">
    <property type="entry name" value="Diguanylate_Cyclase"/>
</dbReference>
<organism evidence="6 7">
    <name type="scientific">Thermomonas brevis</name>
    <dbReference type="NCBI Taxonomy" id="215691"/>
    <lineage>
        <taxon>Bacteria</taxon>
        <taxon>Pseudomonadati</taxon>
        <taxon>Pseudomonadota</taxon>
        <taxon>Gammaproteobacteria</taxon>
        <taxon>Lysobacterales</taxon>
        <taxon>Lysobacteraceae</taxon>
        <taxon>Thermomonas</taxon>
    </lineage>
</organism>
<dbReference type="GO" id="GO:0005886">
    <property type="term" value="C:plasma membrane"/>
    <property type="evidence" value="ECO:0007669"/>
    <property type="project" value="TreeGrafter"/>
</dbReference>
<comment type="catalytic activity">
    <reaction evidence="3">
        <text>2 GTP = 3',3'-c-di-GMP + 2 diphosphate</text>
        <dbReference type="Rhea" id="RHEA:24898"/>
        <dbReference type="ChEBI" id="CHEBI:33019"/>
        <dbReference type="ChEBI" id="CHEBI:37565"/>
        <dbReference type="ChEBI" id="CHEBI:58805"/>
        <dbReference type="EC" id="2.7.7.65"/>
    </reaction>
</comment>
<evidence type="ECO:0000313" key="7">
    <source>
        <dbReference type="Proteomes" id="UP000515977"/>
    </source>
</evidence>
<name>A0A7G9QWH0_9GAMM</name>
<evidence type="ECO:0000259" key="5">
    <source>
        <dbReference type="PROSITE" id="PS50887"/>
    </source>
</evidence>
<evidence type="ECO:0000313" key="6">
    <source>
        <dbReference type="EMBL" id="QNN47695.1"/>
    </source>
</evidence>
<dbReference type="Gene3D" id="3.30.450.20">
    <property type="entry name" value="PAS domain"/>
    <property type="match status" value="1"/>
</dbReference>
<evidence type="ECO:0000256" key="3">
    <source>
        <dbReference type="ARBA" id="ARBA00034247"/>
    </source>
</evidence>
<keyword evidence="4" id="KW-0472">Membrane</keyword>
<dbReference type="PANTHER" id="PTHR45138:SF9">
    <property type="entry name" value="DIGUANYLATE CYCLASE DGCM-RELATED"/>
    <property type="match status" value="1"/>
</dbReference>
<keyword evidence="4" id="KW-1133">Transmembrane helix</keyword>
<accession>A0A7G9QWH0</accession>
<keyword evidence="4" id="KW-0812">Transmembrane</keyword>
<evidence type="ECO:0000256" key="2">
    <source>
        <dbReference type="ARBA" id="ARBA00012528"/>
    </source>
</evidence>
<dbReference type="GO" id="GO:0052621">
    <property type="term" value="F:diguanylate cyclase activity"/>
    <property type="evidence" value="ECO:0007669"/>
    <property type="project" value="UniProtKB-EC"/>
</dbReference>
<protein>
    <recommendedName>
        <fullName evidence="2">diguanylate cyclase</fullName>
        <ecNumber evidence="2">2.7.7.65</ecNumber>
    </recommendedName>
</protein>
<feature type="transmembrane region" description="Helical" evidence="4">
    <location>
        <begin position="20"/>
        <end position="40"/>
    </location>
</feature>
<dbReference type="EC" id="2.7.7.65" evidence="2"/>
<gene>
    <name evidence="6" type="ORF">H9L17_06060</name>
</gene>
<dbReference type="SMART" id="SM00267">
    <property type="entry name" value="GGDEF"/>
    <property type="match status" value="1"/>
</dbReference>
<dbReference type="NCBIfam" id="TIGR00254">
    <property type="entry name" value="GGDEF"/>
    <property type="match status" value="1"/>
</dbReference>
<reference evidence="6 7" key="1">
    <citation type="submission" date="2020-08" db="EMBL/GenBank/DDBJ databases">
        <title>Genome sequence of Thermomonas brevis KACC 16975T.</title>
        <authorList>
            <person name="Hyun D.-W."/>
            <person name="Bae J.-W."/>
        </authorList>
    </citation>
    <scope>NUCLEOTIDE SEQUENCE [LARGE SCALE GENOMIC DNA]</scope>
    <source>
        <strain evidence="6 7">KACC 16975</strain>
    </source>
</reference>
<dbReference type="InterPro" id="IPR029787">
    <property type="entry name" value="Nucleotide_cyclase"/>
</dbReference>
<dbReference type="InterPro" id="IPR043128">
    <property type="entry name" value="Rev_trsase/Diguanyl_cyclase"/>
</dbReference>
<dbReference type="KEGG" id="tbv:H9L17_06060"/>
<dbReference type="Pfam" id="PF00990">
    <property type="entry name" value="GGDEF"/>
    <property type="match status" value="1"/>
</dbReference>
<evidence type="ECO:0000256" key="4">
    <source>
        <dbReference type="SAM" id="Phobius"/>
    </source>
</evidence>
<feature type="transmembrane region" description="Helical" evidence="4">
    <location>
        <begin position="290"/>
        <end position="309"/>
    </location>
</feature>
<dbReference type="SUPFAM" id="SSF55073">
    <property type="entry name" value="Nucleotide cyclase"/>
    <property type="match status" value="1"/>
</dbReference>
<dbReference type="GO" id="GO:0043709">
    <property type="term" value="P:cell adhesion involved in single-species biofilm formation"/>
    <property type="evidence" value="ECO:0007669"/>
    <property type="project" value="TreeGrafter"/>
</dbReference>
<dbReference type="PANTHER" id="PTHR45138">
    <property type="entry name" value="REGULATORY COMPONENTS OF SENSORY TRANSDUCTION SYSTEM"/>
    <property type="match status" value="1"/>
</dbReference>
<dbReference type="RefSeq" id="WP_187571439.1">
    <property type="nucleotide sequence ID" value="NZ_CP060711.1"/>
</dbReference>
<dbReference type="CDD" id="cd01949">
    <property type="entry name" value="GGDEF"/>
    <property type="match status" value="1"/>
</dbReference>
<proteinExistence type="predicted"/>
<keyword evidence="7" id="KW-1185">Reference proteome</keyword>